<reference evidence="1 2" key="1">
    <citation type="journal article" date="2018" name="Nat. Ecol. Evol.">
        <title>Shark genomes provide insights into elasmobranch evolution and the origin of vertebrates.</title>
        <authorList>
            <person name="Hara Y"/>
            <person name="Yamaguchi K"/>
            <person name="Onimaru K"/>
            <person name="Kadota M"/>
            <person name="Koyanagi M"/>
            <person name="Keeley SD"/>
            <person name="Tatsumi K"/>
            <person name="Tanaka K"/>
            <person name="Motone F"/>
            <person name="Kageyama Y"/>
            <person name="Nozu R"/>
            <person name="Adachi N"/>
            <person name="Nishimura O"/>
            <person name="Nakagawa R"/>
            <person name="Tanegashima C"/>
            <person name="Kiyatake I"/>
            <person name="Matsumoto R"/>
            <person name="Murakumo K"/>
            <person name="Nishida K"/>
            <person name="Terakita A"/>
            <person name="Kuratani S"/>
            <person name="Sato K"/>
            <person name="Hyodo S Kuraku.S."/>
        </authorList>
    </citation>
    <scope>NUCLEOTIDE SEQUENCE [LARGE SCALE GENOMIC DNA]</scope>
</reference>
<comment type="caution">
    <text evidence="1">The sequence shown here is derived from an EMBL/GenBank/DDBJ whole genome shotgun (WGS) entry which is preliminary data.</text>
</comment>
<organism evidence="1 2">
    <name type="scientific">Chiloscyllium punctatum</name>
    <name type="common">Brownbanded bambooshark</name>
    <name type="synonym">Hemiscyllium punctatum</name>
    <dbReference type="NCBI Taxonomy" id="137246"/>
    <lineage>
        <taxon>Eukaryota</taxon>
        <taxon>Metazoa</taxon>
        <taxon>Chordata</taxon>
        <taxon>Craniata</taxon>
        <taxon>Vertebrata</taxon>
        <taxon>Chondrichthyes</taxon>
        <taxon>Elasmobranchii</taxon>
        <taxon>Galeomorphii</taxon>
        <taxon>Galeoidea</taxon>
        <taxon>Orectolobiformes</taxon>
        <taxon>Hemiscylliidae</taxon>
        <taxon>Chiloscyllium</taxon>
    </lineage>
</organism>
<sequence>MFEDHVVPFDPLVLNVQTVSRYVRQRFILTVASSTSFVRMRIAPGEGRPCRIQIRSEKQAGDKVSRSGVCVRFEPGIGYLVFLEVFNAISLAQHLTQFLEFPFSPCSVLIGRF</sequence>
<evidence type="ECO:0000313" key="2">
    <source>
        <dbReference type="Proteomes" id="UP000287033"/>
    </source>
</evidence>
<accession>A0A401RTF8</accession>
<protein>
    <submittedName>
        <fullName evidence="1">Uncharacterized protein</fullName>
    </submittedName>
</protein>
<proteinExistence type="predicted"/>
<evidence type="ECO:0000313" key="1">
    <source>
        <dbReference type="EMBL" id="GCC21439.1"/>
    </source>
</evidence>
<dbReference type="AlphaFoldDB" id="A0A401RTF8"/>
<dbReference type="EMBL" id="BEZZ01002233">
    <property type="protein sequence ID" value="GCC21439.1"/>
    <property type="molecule type" value="Genomic_DNA"/>
</dbReference>
<gene>
    <name evidence="1" type="ORF">chiPu_0019911</name>
</gene>
<dbReference type="Proteomes" id="UP000287033">
    <property type="component" value="Unassembled WGS sequence"/>
</dbReference>
<keyword evidence="2" id="KW-1185">Reference proteome</keyword>
<name>A0A401RTF8_CHIPU</name>